<reference evidence="1 2" key="1">
    <citation type="submission" date="2018-05" db="EMBL/GenBank/DDBJ databases">
        <title>Marinifilum breve JC075T sp. nov., a marine bacterium isolated from Yongle Blue Hole in the South China Sea.</title>
        <authorList>
            <person name="Fu T."/>
        </authorList>
    </citation>
    <scope>NUCLEOTIDE SEQUENCE [LARGE SCALE GENOMIC DNA]</scope>
    <source>
        <strain evidence="1 2">JC075</strain>
    </source>
</reference>
<sequence>MSVLKFRDIKWGIFAQLLVFVFVLGCTGSSSRENKTVGLDRVESAKSGKYPKFEFSKEIHKFGKISEGEIGVCDFYFKNVGKSNLIIKSIESDCGCANFKWSKKPIKVGEESKITIEFNSKGRYGKQYKVITIYSNTLQKKKKLIITANVD</sequence>
<dbReference type="AlphaFoldDB" id="A0A2V4A137"/>
<dbReference type="Proteomes" id="UP000248079">
    <property type="component" value="Unassembled WGS sequence"/>
</dbReference>
<keyword evidence="2" id="KW-1185">Reference proteome</keyword>
<comment type="caution">
    <text evidence="1">The sequence shown here is derived from an EMBL/GenBank/DDBJ whole genome shotgun (WGS) entry which is preliminary data.</text>
</comment>
<dbReference type="InterPro" id="IPR013783">
    <property type="entry name" value="Ig-like_fold"/>
</dbReference>
<protein>
    <submittedName>
        <fullName evidence="1">DUF1573 domain-containing protein</fullName>
    </submittedName>
</protein>
<dbReference type="PANTHER" id="PTHR37833:SF1">
    <property type="entry name" value="SIGNAL PEPTIDE PROTEIN"/>
    <property type="match status" value="1"/>
</dbReference>
<dbReference type="PROSITE" id="PS51257">
    <property type="entry name" value="PROKAR_LIPOPROTEIN"/>
    <property type="match status" value="1"/>
</dbReference>
<dbReference type="OrthoDB" id="826619at2"/>
<accession>A0A2V4A137</accession>
<dbReference type="EMBL" id="QFLI01000004">
    <property type="protein sequence ID" value="PXY01020.1"/>
    <property type="molecule type" value="Genomic_DNA"/>
</dbReference>
<gene>
    <name evidence="1" type="ORF">DF185_10210</name>
</gene>
<dbReference type="Gene3D" id="2.60.40.10">
    <property type="entry name" value="Immunoglobulins"/>
    <property type="match status" value="1"/>
</dbReference>
<evidence type="ECO:0000313" key="2">
    <source>
        <dbReference type="Proteomes" id="UP000248079"/>
    </source>
</evidence>
<name>A0A2V4A137_9BACT</name>
<dbReference type="Pfam" id="PF07610">
    <property type="entry name" value="DUF1573"/>
    <property type="match status" value="1"/>
</dbReference>
<dbReference type="InterPro" id="IPR011467">
    <property type="entry name" value="DUF1573"/>
</dbReference>
<dbReference type="RefSeq" id="WP_110360653.1">
    <property type="nucleotide sequence ID" value="NZ_QFLI01000004.1"/>
</dbReference>
<dbReference type="PANTHER" id="PTHR37833">
    <property type="entry name" value="LIPOPROTEIN-RELATED"/>
    <property type="match status" value="1"/>
</dbReference>
<evidence type="ECO:0000313" key="1">
    <source>
        <dbReference type="EMBL" id="PXY01020.1"/>
    </source>
</evidence>
<organism evidence="1 2">
    <name type="scientific">Marinifilum breve</name>
    <dbReference type="NCBI Taxonomy" id="2184082"/>
    <lineage>
        <taxon>Bacteria</taxon>
        <taxon>Pseudomonadati</taxon>
        <taxon>Bacteroidota</taxon>
        <taxon>Bacteroidia</taxon>
        <taxon>Marinilabiliales</taxon>
        <taxon>Marinifilaceae</taxon>
    </lineage>
</organism>
<proteinExistence type="predicted"/>